<evidence type="ECO:0000259" key="2">
    <source>
        <dbReference type="Pfam" id="PF13521"/>
    </source>
</evidence>
<name>A0A2S7MXK2_9BACI</name>
<dbReference type="InterPro" id="IPR052735">
    <property type="entry name" value="NAD_biosynth-regulator"/>
</dbReference>
<protein>
    <submittedName>
        <fullName evidence="3">Multifunctional transcriptional regulator/nicotinamide-nucleotide adenylyltransferase/ribosylnicotinamide kinase NadR</fullName>
    </submittedName>
</protein>
<keyword evidence="3" id="KW-0548">Nucleotidyltransferase</keyword>
<dbReference type="AlphaFoldDB" id="A0A2S7MXK2"/>
<organism evidence="3 4">
    <name type="scientific">Pradoshia eiseniae</name>
    <dbReference type="NCBI Taxonomy" id="2064768"/>
    <lineage>
        <taxon>Bacteria</taxon>
        <taxon>Bacillati</taxon>
        <taxon>Bacillota</taxon>
        <taxon>Bacilli</taxon>
        <taxon>Bacillales</taxon>
        <taxon>Bacillaceae</taxon>
        <taxon>Pradoshia</taxon>
    </lineage>
</organism>
<dbReference type="NCBIfam" id="TIGR00125">
    <property type="entry name" value="cyt_tran_rel"/>
    <property type="match status" value="1"/>
</dbReference>
<proteinExistence type="predicted"/>
<keyword evidence="3" id="KW-0808">Transferase</keyword>
<dbReference type="PANTHER" id="PTHR37512:SF1">
    <property type="entry name" value="NADR_TTD14 AAA DOMAIN-CONTAINING PROTEIN"/>
    <property type="match status" value="1"/>
</dbReference>
<keyword evidence="3" id="KW-0418">Kinase</keyword>
<comment type="caution">
    <text evidence="3">The sequence shown here is derived from an EMBL/GenBank/DDBJ whole genome shotgun (WGS) entry which is preliminary data.</text>
</comment>
<dbReference type="InterPro" id="IPR027417">
    <property type="entry name" value="P-loop_NTPase"/>
</dbReference>
<dbReference type="Gene3D" id="3.40.50.300">
    <property type="entry name" value="P-loop containing nucleotide triphosphate hydrolases"/>
    <property type="match status" value="1"/>
</dbReference>
<accession>A0A2S7MXK2</accession>
<evidence type="ECO:0000313" key="4">
    <source>
        <dbReference type="Proteomes" id="UP000239663"/>
    </source>
</evidence>
<dbReference type="GO" id="GO:0016301">
    <property type="term" value="F:kinase activity"/>
    <property type="evidence" value="ECO:0007669"/>
    <property type="project" value="UniProtKB-KW"/>
</dbReference>
<dbReference type="Pfam" id="PF13521">
    <property type="entry name" value="AAA_28"/>
    <property type="match status" value="1"/>
</dbReference>
<gene>
    <name evidence="3" type="ORF">CYL18_14075</name>
</gene>
<dbReference type="SUPFAM" id="SSF52374">
    <property type="entry name" value="Nucleotidylyl transferase"/>
    <property type="match status" value="1"/>
</dbReference>
<dbReference type="NCBIfam" id="NF005988">
    <property type="entry name" value="PRK08099.1"/>
    <property type="match status" value="1"/>
</dbReference>
<dbReference type="PANTHER" id="PTHR37512">
    <property type="entry name" value="TRIFUNCTIONAL NAD BIOSYNTHESIS/REGULATOR PROTEIN NADR"/>
    <property type="match status" value="1"/>
</dbReference>
<sequence length="369" mass="43162">MFIQSCIRFRKEIIMNNGPSIESYKDKVVGYYGGKFLPFHIGHLNCIIEAASMVDVLFVVVSYDDVYDQSLCEGTKFKWVPSSTRERWVTEAVSGLRNIRVLTKYEPRMDDYLNNDEIRKANERLLAAIGGRVDYVFSSEEHYDDYFECYYPSSKHIVIDPKRAYIDISATEIREKGIYDSWEYLPKSIKKDYTKRVCLCGIESVGKSFLTKQLAVLYNTQYVNEYGRDFYEEIGGCFDIVRQSDFLKIAMGHNYLIEEKVKGSDKVLFIDTDNIYTQFFYLQMFGEENQTISSIINSGVDEIDLYIYIEPSLPHELDGFRQVKTLDDKERENQLLKDLYRKYNKDIKIVKSIKDIKEIKGLIDDLFNT</sequence>
<dbReference type="EMBL" id="PKOZ01000009">
    <property type="protein sequence ID" value="PQD94531.1"/>
    <property type="molecule type" value="Genomic_DNA"/>
</dbReference>
<dbReference type="Proteomes" id="UP000239663">
    <property type="component" value="Unassembled WGS sequence"/>
</dbReference>
<evidence type="ECO:0000313" key="3">
    <source>
        <dbReference type="EMBL" id="PQD94531.1"/>
    </source>
</evidence>
<feature type="domain" description="NadR/Ttd14 AAA" evidence="2">
    <location>
        <begin position="196"/>
        <end position="351"/>
    </location>
</feature>
<dbReference type="SUPFAM" id="SSF52540">
    <property type="entry name" value="P-loop containing nucleoside triphosphate hydrolases"/>
    <property type="match status" value="1"/>
</dbReference>
<dbReference type="GO" id="GO:0016779">
    <property type="term" value="F:nucleotidyltransferase activity"/>
    <property type="evidence" value="ECO:0007669"/>
    <property type="project" value="UniProtKB-KW"/>
</dbReference>
<keyword evidence="4" id="KW-1185">Reference proteome</keyword>
<feature type="domain" description="Cytidyltransferase-like" evidence="1">
    <location>
        <begin position="31"/>
        <end position="176"/>
    </location>
</feature>
<evidence type="ECO:0000259" key="1">
    <source>
        <dbReference type="Pfam" id="PF01467"/>
    </source>
</evidence>
<reference evidence="3 4" key="1">
    <citation type="submission" date="2017-12" db="EMBL/GenBank/DDBJ databases">
        <title>Taxonomic description and draft genome of Pradoshia cofamensis Gen. nov., sp. nov., a thermotolerant bacillale isolated from anterior gut of earthworm Eisenia fetida.</title>
        <authorList>
            <person name="Saha T."/>
            <person name="Chakraborty R."/>
        </authorList>
    </citation>
    <scope>NUCLEOTIDE SEQUENCE [LARGE SCALE GENOMIC DNA]</scope>
    <source>
        <strain evidence="3 4">EAG3</strain>
    </source>
</reference>
<dbReference type="InterPro" id="IPR038727">
    <property type="entry name" value="NadR/Ttd14_AAA_dom"/>
</dbReference>
<dbReference type="InterPro" id="IPR004821">
    <property type="entry name" value="Cyt_trans-like"/>
</dbReference>
<dbReference type="Pfam" id="PF01467">
    <property type="entry name" value="CTP_transf_like"/>
    <property type="match status" value="1"/>
</dbReference>
<dbReference type="Gene3D" id="3.40.50.620">
    <property type="entry name" value="HUPs"/>
    <property type="match status" value="1"/>
</dbReference>
<dbReference type="InterPro" id="IPR014729">
    <property type="entry name" value="Rossmann-like_a/b/a_fold"/>
</dbReference>